<organism evidence="3 4">
    <name type="scientific">Mimivirus Bombay</name>
    <dbReference type="NCBI Taxonomy" id="1835008"/>
    <lineage>
        <taxon>Viruses</taxon>
        <taxon>Varidnaviria</taxon>
        <taxon>Bamfordvirae</taxon>
        <taxon>Nucleocytoviricota</taxon>
        <taxon>Megaviricetes</taxon>
        <taxon>Imitervirales</taxon>
        <taxon>Mimiviridae</taxon>
        <taxon>Megamimivirinae</taxon>
        <taxon>Mimivirus</taxon>
        <taxon>Mimivirus bradfordmassiliense</taxon>
    </lineage>
</organism>
<keyword evidence="1" id="KW-0677">Repeat</keyword>
<reference evidence="3" key="1">
    <citation type="journal article" date="2016" name="Genom Data">
        <title>Isolation and complete genome sequencing of Mimivirus bombay, a Giant Virus in sewage of Mumbai, India.</title>
        <authorList>
            <person name="Chatterjee A."/>
            <person name="Ali F."/>
            <person name="Bange D."/>
            <person name="Kondabagil K."/>
        </authorList>
    </citation>
    <scope>NUCLEOTIDE SEQUENCE [LARGE SCALE GENOMIC DNA]</scope>
    <source>
        <strain evidence="3">1</strain>
    </source>
</reference>
<dbReference type="Proteomes" id="UP000241559">
    <property type="component" value="Segment"/>
</dbReference>
<evidence type="ECO:0000313" key="4">
    <source>
        <dbReference type="Proteomes" id="UP000241559"/>
    </source>
</evidence>
<proteinExistence type="predicted"/>
<dbReference type="InterPro" id="IPR050776">
    <property type="entry name" value="Ank_Repeat/CDKN_Inhibitor"/>
</dbReference>
<sequence>MSAKHLRPNITHIPVKRSYANILYFGRSAQLLETDRNAGWTKAHETACNGNLEDYEEEYKEMDKHEIDVRDGFGQTPMWIATTRCNYRNYVFLKKHGSDLHQKDYQGRSLLHATANAVNSECLDIFKDLIANGVDLYQKDMVGSTAIDELKHENSIINYETEGTLLVTNFFIFLYKFTYKFIKKLLTICYCIFSIHFFSL</sequence>
<protein>
    <submittedName>
        <fullName evidence="3">Ankyrin repeat-containing protein</fullName>
    </submittedName>
</protein>
<evidence type="ECO:0000313" key="3">
    <source>
        <dbReference type="EMBL" id="AMZ02531.1"/>
    </source>
</evidence>
<evidence type="ECO:0000256" key="1">
    <source>
        <dbReference type="ARBA" id="ARBA00022737"/>
    </source>
</evidence>
<dbReference type="EMBL" id="KU761889">
    <property type="protein sequence ID" value="AMZ02531.1"/>
    <property type="molecule type" value="Genomic_DNA"/>
</dbReference>
<name>A0A165X7P2_MIMIV</name>
<evidence type="ECO:0000256" key="2">
    <source>
        <dbReference type="ARBA" id="ARBA00023043"/>
    </source>
</evidence>
<dbReference type="Gene3D" id="1.25.40.20">
    <property type="entry name" value="Ankyrin repeat-containing domain"/>
    <property type="match status" value="1"/>
</dbReference>
<dbReference type="SUPFAM" id="SSF48403">
    <property type="entry name" value="Ankyrin repeat"/>
    <property type="match status" value="1"/>
</dbReference>
<dbReference type="InterPro" id="IPR036770">
    <property type="entry name" value="Ankyrin_rpt-contain_sf"/>
</dbReference>
<keyword evidence="2" id="KW-0040">ANK repeat</keyword>
<dbReference type="PANTHER" id="PTHR24201">
    <property type="entry name" value="ANK_REP_REGION DOMAIN-CONTAINING PROTEIN"/>
    <property type="match status" value="1"/>
</dbReference>
<accession>A0A165X7P2</accession>